<protein>
    <submittedName>
        <fullName evidence="3">Pyruvate/2-oxoglutarate/acetoin dehydrogenase complex, dehydrogenase (E1) component, eukaryotic type, alpha subunit</fullName>
        <ecNumber evidence="3">1.2.4.1</ecNumber>
    </submittedName>
</protein>
<evidence type="ECO:0000313" key="4">
    <source>
        <dbReference type="Proteomes" id="UP000663586"/>
    </source>
</evidence>
<organism evidence="3 4">
    <name type="scientific">Natranaeroarchaeum sulfidigenes</name>
    <dbReference type="NCBI Taxonomy" id="2784880"/>
    <lineage>
        <taxon>Archaea</taxon>
        <taxon>Methanobacteriati</taxon>
        <taxon>Methanobacteriota</taxon>
        <taxon>Stenosarchaea group</taxon>
        <taxon>Halobacteria</taxon>
        <taxon>Halobacteriales</taxon>
        <taxon>Natronoarchaeaceae</taxon>
        <taxon>Natranaeroarchaeum</taxon>
    </lineage>
</organism>
<dbReference type="PANTHER" id="PTHR43380:SF1">
    <property type="entry name" value="2-OXOISOVALERATE DEHYDROGENASE SUBUNIT ALPHA, MITOCHONDRIAL"/>
    <property type="match status" value="1"/>
</dbReference>
<dbReference type="RefSeq" id="WP_238478667.1">
    <property type="nucleotide sequence ID" value="NZ_CP064786.1"/>
</dbReference>
<dbReference type="AlphaFoldDB" id="A0A897MTM4"/>
<dbReference type="GO" id="GO:0004739">
    <property type="term" value="F:pyruvate dehydrogenase (acetyl-transferring) activity"/>
    <property type="evidence" value="ECO:0007669"/>
    <property type="project" value="UniProtKB-EC"/>
</dbReference>
<evidence type="ECO:0000256" key="1">
    <source>
        <dbReference type="ARBA" id="ARBA00023002"/>
    </source>
</evidence>
<keyword evidence="1 3" id="KW-0560">Oxidoreductase</keyword>
<dbReference type="GO" id="GO:0044272">
    <property type="term" value="P:sulfur compound biosynthetic process"/>
    <property type="evidence" value="ECO:0007669"/>
    <property type="project" value="UniProtKB-ARBA"/>
</dbReference>
<dbReference type="EMBL" id="CP064786">
    <property type="protein sequence ID" value="QSG01546.1"/>
    <property type="molecule type" value="Genomic_DNA"/>
</dbReference>
<sequence>MSTIQRDPDDRVQILDDSGHVRENAAVPDLSDDRLVEMYRDMRLARHLDERAVSLQRQGRMGTYPPMSGQEGAQVGSAYALDAEDWMFPSYREHAAVTVHGMPLSRTMLYWMGSEAGGKIPEDVNVFTVAVPIATQVPHATGMAWASKLRGEERAFLCYFGDGATSEGDFHEGLNFAGVFDVPAVFFCNNNQWAISVPRDRQTASETLAQKATAYGFEGVQVDGMDPLAVYQVTRDAVEKAKGPGPGELRPTLIEAVQYRFGAHTTADDPSVYRDEEEVERWKQKDPLPRMETFLRSTGRLDDETVDAIEAEIEDRVAETIEEVESMHRPEPAEMFEYVYRDMPERLDEQLRYLQRIRDEHGDDALLEG</sequence>
<keyword evidence="3" id="KW-0670">Pyruvate</keyword>
<dbReference type="Proteomes" id="UP000663586">
    <property type="component" value="Chromosome"/>
</dbReference>
<keyword evidence="4" id="KW-1185">Reference proteome</keyword>
<dbReference type="KEGG" id="hara:AArcS_0312"/>
<dbReference type="InterPro" id="IPR050771">
    <property type="entry name" value="Alpha-ketoacid_DH_E1_comp"/>
</dbReference>
<dbReference type="NCBIfam" id="TIGR03181">
    <property type="entry name" value="PDH_E1_alph_x"/>
    <property type="match status" value="1"/>
</dbReference>
<name>A0A897MTM4_9EURY</name>
<feature type="domain" description="Dehydrogenase E1 component" evidence="2">
    <location>
        <begin position="40"/>
        <end position="332"/>
    </location>
</feature>
<gene>
    <name evidence="3" type="primary">acoA</name>
    <name evidence="3" type="ORF">AArcS_0312</name>
</gene>
<dbReference type="GeneID" id="70683698"/>
<dbReference type="InterPro" id="IPR029061">
    <property type="entry name" value="THDP-binding"/>
</dbReference>
<dbReference type="EC" id="1.2.4.1" evidence="3"/>
<dbReference type="InterPro" id="IPR001017">
    <property type="entry name" value="DH_E1"/>
</dbReference>
<accession>A0A897MTM4</accession>
<dbReference type="GO" id="GO:0009083">
    <property type="term" value="P:branched-chain amino acid catabolic process"/>
    <property type="evidence" value="ECO:0007669"/>
    <property type="project" value="TreeGrafter"/>
</dbReference>
<dbReference type="Gene3D" id="3.40.50.970">
    <property type="match status" value="1"/>
</dbReference>
<dbReference type="SUPFAM" id="SSF52518">
    <property type="entry name" value="Thiamin diphosphate-binding fold (THDP-binding)"/>
    <property type="match status" value="1"/>
</dbReference>
<dbReference type="PANTHER" id="PTHR43380">
    <property type="entry name" value="2-OXOISOVALERATE DEHYDROGENASE SUBUNIT ALPHA, MITOCHONDRIAL"/>
    <property type="match status" value="1"/>
</dbReference>
<dbReference type="CDD" id="cd02000">
    <property type="entry name" value="TPP_E1_PDC_ADC_BCADC"/>
    <property type="match status" value="1"/>
</dbReference>
<evidence type="ECO:0000313" key="3">
    <source>
        <dbReference type="EMBL" id="QSG01546.1"/>
    </source>
</evidence>
<dbReference type="InterPro" id="IPR017596">
    <property type="entry name" value="PdhA/BkdA"/>
</dbReference>
<dbReference type="Pfam" id="PF00676">
    <property type="entry name" value="E1_dh"/>
    <property type="match status" value="1"/>
</dbReference>
<reference evidence="3" key="1">
    <citation type="submission" date="2020-11" db="EMBL/GenBank/DDBJ databases">
        <title>Carbohydrate-dependent, anaerobic sulfur respiration: A novel catabolism in halophilic archaea.</title>
        <authorList>
            <person name="Sorokin D.Y."/>
            <person name="Messina E."/>
            <person name="Smedile F."/>
            <person name="La Cono V."/>
            <person name="Hallsworth J.E."/>
            <person name="Yakimov M.M."/>
        </authorList>
    </citation>
    <scope>NUCLEOTIDE SEQUENCE</scope>
    <source>
        <strain evidence="3">AArc-S</strain>
    </source>
</reference>
<proteinExistence type="predicted"/>
<evidence type="ECO:0000259" key="2">
    <source>
        <dbReference type="Pfam" id="PF00676"/>
    </source>
</evidence>